<evidence type="ECO:0000256" key="3">
    <source>
        <dbReference type="ARBA" id="ARBA00022692"/>
    </source>
</evidence>
<keyword evidence="5" id="KW-0256">Endoplasmic reticulum</keyword>
<dbReference type="Gene3D" id="2.60.120.430">
    <property type="entry name" value="Galactose-binding lectin"/>
    <property type="match status" value="2"/>
</dbReference>
<comment type="caution">
    <text evidence="14">The sequence shown here is derived from an EMBL/GenBank/DDBJ whole genome shotgun (WGS) entry which is preliminary data.</text>
</comment>
<name>A0A7W7ZQF0_9BACT</name>
<dbReference type="InterPro" id="IPR021720">
    <property type="entry name" value="Malectin_dom"/>
</dbReference>
<dbReference type="GO" id="GO:0000272">
    <property type="term" value="P:polysaccharide catabolic process"/>
    <property type="evidence" value="ECO:0007669"/>
    <property type="project" value="InterPro"/>
</dbReference>
<keyword evidence="4 11" id="KW-0732">Signal</keyword>
<evidence type="ECO:0000259" key="13">
    <source>
        <dbReference type="PROSITE" id="PS50853"/>
    </source>
</evidence>
<dbReference type="Pfam" id="PF22633">
    <property type="entry name" value="F5_F8_type_C_2"/>
    <property type="match status" value="1"/>
</dbReference>
<dbReference type="Gene3D" id="2.60.120.260">
    <property type="entry name" value="Galactose-binding domain-like"/>
    <property type="match status" value="1"/>
</dbReference>
<evidence type="ECO:0000313" key="15">
    <source>
        <dbReference type="Proteomes" id="UP000584867"/>
    </source>
</evidence>
<dbReference type="SMART" id="SM00060">
    <property type="entry name" value="FN3"/>
    <property type="match status" value="3"/>
</dbReference>
<dbReference type="GO" id="GO:0030246">
    <property type="term" value="F:carbohydrate binding"/>
    <property type="evidence" value="ECO:0007669"/>
    <property type="project" value="InterPro"/>
</dbReference>
<keyword evidence="8" id="KW-1015">Disulfide bond</keyword>
<gene>
    <name evidence="14" type="ORF">HDF15_002544</name>
</gene>
<dbReference type="CDD" id="cd00063">
    <property type="entry name" value="FN3"/>
    <property type="match status" value="3"/>
</dbReference>
<reference evidence="14 15" key="1">
    <citation type="submission" date="2020-08" db="EMBL/GenBank/DDBJ databases">
        <title>Genomic Encyclopedia of Type Strains, Phase IV (KMG-V): Genome sequencing to study the core and pangenomes of soil and plant-associated prokaryotes.</title>
        <authorList>
            <person name="Whitman W."/>
        </authorList>
    </citation>
    <scope>NUCLEOTIDE SEQUENCE [LARGE SCALE GENOMIC DNA]</scope>
    <source>
        <strain evidence="14 15">X5P3</strain>
    </source>
</reference>
<dbReference type="SUPFAM" id="SSF49899">
    <property type="entry name" value="Concanavalin A-like lectins/glucanases"/>
    <property type="match status" value="1"/>
</dbReference>
<keyword evidence="7" id="KW-0472">Membrane</keyword>
<dbReference type="InterPro" id="IPR036116">
    <property type="entry name" value="FN3_sf"/>
</dbReference>
<sequence length="2203" mass="226053">MRILSLARFLFFCLIGSFCASTVLAQSDITTWQVDTKHTGVNANETVLTPSFVSTNGNLVVRYAEKVDGQIFAQPLYLSGATSGQLPGNWADGQQHKDVVFVVTENATLYAFDADQEPNYRPNVGFSNPIWSLHLAPAGNKTAVPMAQIDTDSALDIRPLFGDTATPVIDPKGGIIYVVSALKDTGTLPASHPYEQLLWAINLKTGQAVNGSPVVINPQFNGVFGGDNRTPCSQANHVPNTPSDNGCENDNEPAAPAGTIPFYPLHSHLRSALTLDNFNGHNTLYLAYASHSDGQPYSGFIVGYNATTLQQTTEFTTTPDNTFEAGIWMAGASPAIDPALNKMYVITGNGGNWDNKDSNNNPLPAMGLDSQGNVFSKGTNWPMSVLAFDTTPAGTVAYRGQNELQVPFADTSVWFTPAQWDSFNNGDQDLGAGGPLLFDTPAPDGSTKQLLIGGGKAGVMYVLDRTNLGGIDTSQGGTVSSSIPVDFQDDNVVQEITFPNGTGFFNTPALFNNRIYFSGGNSGARSRAVGFNQTTNTYISSTEDASPEGPVDKNAGVFISANGTTNGLVWQTANGIRAWDASNLAKGAIFSQNNIQVDDGSGNPCITPTFSLPIVSGGNVFFSCYQNPTTTGTTTSSSGAPETFVQPSDNKPGYLFVYGQAPVAPGAPTQVPLNVSAQADSESQITVSWTDPDSGQATAHTGFNVFRATCSTCVAVQITSTSDLSFVDTGLETVTATNGSTSTINLTPNTTYFYTVKATNNAGSSNSSNIASATTFPQYSEPGLVAYWPMDEGILQGESANSSVDLTGNGHTAVKDETDGSNEIESTPSGYIGGSWQYHGTTVIDRLVVKNTSDLQFTASQSFSLVAWVNPTTLQGFGPPLSTNGLDGASIIVKSRDQGNEYGLWINLNGQWEARSGTPGGTGTVITGPAATAGAWTQLALVQDGPNNKRYLYVNGKLAGQGTAQDASGGGDLWFGQQNLFPNGPTDQTSTDGFQGNIDEVRVYNSVLTSAQLLNEFSDTVYQATSIQTHAGVPVGVPLYPFGPSGLPTTEARVAPNRSYTLQLNFAQPLSAAPAAVLNAQPGSTQAVQGSVSSVTLDPTKMIVTVTLANVANAQALQLHLTGVTSEAAQNESYDLPFNVLEGDVTGDHIVDNADASAITTVIANNNNNPITAITSANAQFDLNLDGIVNATDASLATSLAGPSLPIQTDVPLAAFKQTSASSSNGGNIAALAVDNIASENSRWESTQGVDPESLVIDLNSAANIHSIVLDWENAAGANYVLQISNNPAVFPEATTPNCSSPNWTTLVNVTGNTSGGIKTYSGLNGNGRFVRMCGTKRTTTFGYSLEDFEVIGSFASAGATPPTITSATSAIATVGQPFSYTITSSPAASTFNATGLPAGLSLTGAVISGTPTVTGSFTINLSATNATGQTGTATLSLTVNAAAPVITSATTAAATVGQPFSYTITSNPTASTFNAGGLPAGLSLTGAVISGTPTVTGSFPITLSATSATGQTGTATLNLTVNAAAPVITSAATATATVGQSFSYTITSNPAASSFNATGLPAGLSRNGAVLSGTPTATGSFSITLSATNSTGQTGTANLILTVNAAAPVITSATSAAATVGQPFSYTITSNPAAASFNATGLPAGLGRTGALISGAPTVAGTFNVALSATSSTGQTGTATLVLTISNAAPVLPAAPTGVTPTAVSASQINLSWTASTTPGVTYSVFRSTTSGFAPSSANQIAQGLTSTTDSDTGLTAATAYFYIVQAVNGAGFTNSLQTSAQTQAASGVTEVIAINAGSTAAVTSASGNTTFIGDTDFVGGNDDAPGQPIIIPAAIANIAAPAAVYADAHQGAVTYTIPNLAAGSAYTVVLHFAELYFGAANSRLFNVSINGVQVLQNFDIFASAGNAKFTAVVQSFPNITPVNGQIVIAFTNGISDQPMVNGIEIQTGGAPVPSAPTLLTAMTASSTQVNLNWTASITPGVTYSVFRSTVAGFTPSTANRIAQNLTATSFSDAALTASTMYYYIVEAANSTGVLSPPSQQVSTSTAAASADVIAINAGSSMVVGNFIGDTDFTGGNDDAPNHAITIPAAIVTIAAPAAVYADAHQGAMTYTIPNLTAGKTYTVILHFAELFFTTANSRQFNVSINGTQVLPNFDIFAAAGNASFTAVVQTFPNITPVNGQIVIAFTNGAHDQPMVNGIEIR</sequence>
<dbReference type="InterPro" id="IPR011047">
    <property type="entry name" value="Quinoprotein_ADH-like_sf"/>
</dbReference>
<feature type="domain" description="Fibronectin type-III" evidence="13">
    <location>
        <begin position="1954"/>
        <end position="2050"/>
    </location>
</feature>
<dbReference type="SUPFAM" id="SSF49313">
    <property type="entry name" value="Cadherin-like"/>
    <property type="match status" value="4"/>
</dbReference>
<dbReference type="PROSITE" id="PS50853">
    <property type="entry name" value="FN3"/>
    <property type="match status" value="3"/>
</dbReference>
<feature type="signal peptide" evidence="11">
    <location>
        <begin position="1"/>
        <end position="25"/>
    </location>
</feature>
<dbReference type="InterPro" id="IPR008979">
    <property type="entry name" value="Galactose-bd-like_sf"/>
</dbReference>
<dbReference type="Pfam" id="PF00041">
    <property type="entry name" value="fn3"/>
    <property type="match status" value="1"/>
</dbReference>
<comment type="similarity">
    <text evidence="2">Belongs to the malectin family.</text>
</comment>
<dbReference type="Gene3D" id="2.60.40.10">
    <property type="entry name" value="Immunoglobulins"/>
    <property type="match status" value="7"/>
</dbReference>
<feature type="domain" description="F5/8 type C" evidence="12">
    <location>
        <begin position="1200"/>
        <end position="1354"/>
    </location>
</feature>
<evidence type="ECO:0000256" key="6">
    <source>
        <dbReference type="ARBA" id="ARBA00022989"/>
    </source>
</evidence>
<dbReference type="EMBL" id="JACHIO010000009">
    <property type="protein sequence ID" value="MBB5064193.1"/>
    <property type="molecule type" value="Genomic_DNA"/>
</dbReference>
<organism evidence="14 15">
    <name type="scientific">Granulicella mallensis</name>
    <dbReference type="NCBI Taxonomy" id="940614"/>
    <lineage>
        <taxon>Bacteria</taxon>
        <taxon>Pseudomonadati</taxon>
        <taxon>Acidobacteriota</taxon>
        <taxon>Terriglobia</taxon>
        <taxon>Terriglobales</taxon>
        <taxon>Acidobacteriaceae</taxon>
        <taxon>Granulicella</taxon>
    </lineage>
</organism>
<feature type="chain" id="PRO_5031054078" description="Staphylococcus aureus surface protein A" evidence="11">
    <location>
        <begin position="26"/>
        <end position="2203"/>
    </location>
</feature>
<dbReference type="InterPro" id="IPR036439">
    <property type="entry name" value="Dockerin_dom_sf"/>
</dbReference>
<dbReference type="GO" id="GO:0016020">
    <property type="term" value="C:membrane"/>
    <property type="evidence" value="ECO:0007669"/>
    <property type="project" value="InterPro"/>
</dbReference>
<dbReference type="RefSeq" id="WP_184255872.1">
    <property type="nucleotide sequence ID" value="NZ_JACHIO010000009.1"/>
</dbReference>
<dbReference type="Pfam" id="PF11721">
    <property type="entry name" value="Malectin"/>
    <property type="match status" value="2"/>
</dbReference>
<dbReference type="CDD" id="cd14256">
    <property type="entry name" value="Dockerin_I"/>
    <property type="match status" value="1"/>
</dbReference>
<dbReference type="PANTHER" id="PTHR13460">
    <property type="match status" value="1"/>
</dbReference>
<keyword evidence="6" id="KW-1133">Transmembrane helix</keyword>
<dbReference type="InterPro" id="IPR015919">
    <property type="entry name" value="Cadherin-like_sf"/>
</dbReference>
<dbReference type="SUPFAM" id="SSF49265">
    <property type="entry name" value="Fibronectin type III"/>
    <property type="match status" value="3"/>
</dbReference>
<dbReference type="Gene3D" id="1.10.1330.10">
    <property type="entry name" value="Dockerin domain"/>
    <property type="match status" value="1"/>
</dbReference>
<dbReference type="InterPro" id="IPR039155">
    <property type="entry name" value="MLEC"/>
</dbReference>
<evidence type="ECO:0000256" key="10">
    <source>
        <dbReference type="ARBA" id="ARBA00023277"/>
    </source>
</evidence>
<dbReference type="InterPro" id="IPR006558">
    <property type="entry name" value="LamG-like"/>
</dbReference>
<evidence type="ECO:0008006" key="16">
    <source>
        <dbReference type="Google" id="ProtNLM"/>
    </source>
</evidence>
<dbReference type="InterPro" id="IPR013320">
    <property type="entry name" value="ConA-like_dom_sf"/>
</dbReference>
<dbReference type="PROSITE" id="PS50022">
    <property type="entry name" value="FA58C_3"/>
    <property type="match status" value="1"/>
</dbReference>
<feature type="domain" description="Fibronectin type-III" evidence="13">
    <location>
        <begin position="1696"/>
        <end position="1787"/>
    </location>
</feature>
<evidence type="ECO:0000256" key="2">
    <source>
        <dbReference type="ARBA" id="ARBA00009141"/>
    </source>
</evidence>
<dbReference type="GO" id="GO:0005509">
    <property type="term" value="F:calcium ion binding"/>
    <property type="evidence" value="ECO:0007669"/>
    <property type="project" value="InterPro"/>
</dbReference>
<dbReference type="Pfam" id="PF05345">
    <property type="entry name" value="He_PIG"/>
    <property type="match status" value="4"/>
</dbReference>
<dbReference type="Proteomes" id="UP000584867">
    <property type="component" value="Unassembled WGS sequence"/>
</dbReference>
<evidence type="ECO:0000256" key="7">
    <source>
        <dbReference type="ARBA" id="ARBA00023136"/>
    </source>
</evidence>
<evidence type="ECO:0000256" key="4">
    <source>
        <dbReference type="ARBA" id="ARBA00022729"/>
    </source>
</evidence>
<evidence type="ECO:0000313" key="14">
    <source>
        <dbReference type="EMBL" id="MBB5064193.1"/>
    </source>
</evidence>
<evidence type="ECO:0000259" key="12">
    <source>
        <dbReference type="PROSITE" id="PS50022"/>
    </source>
</evidence>
<dbReference type="Gene3D" id="2.60.120.200">
    <property type="match status" value="1"/>
</dbReference>
<evidence type="ECO:0000256" key="1">
    <source>
        <dbReference type="ARBA" id="ARBA00004115"/>
    </source>
</evidence>
<evidence type="ECO:0000256" key="11">
    <source>
        <dbReference type="SAM" id="SignalP"/>
    </source>
</evidence>
<dbReference type="SMART" id="SM00560">
    <property type="entry name" value="LamGL"/>
    <property type="match status" value="1"/>
</dbReference>
<comment type="subcellular location">
    <subcellularLocation>
        <location evidence="1">Endoplasmic reticulum membrane</location>
        <topology evidence="1">Single-pass type I membrane protein</topology>
    </subcellularLocation>
</comment>
<dbReference type="SUPFAM" id="SSF63446">
    <property type="entry name" value="Type I dockerin domain"/>
    <property type="match status" value="1"/>
</dbReference>
<keyword evidence="9" id="KW-0325">Glycoprotein</keyword>
<dbReference type="InterPro" id="IPR013783">
    <property type="entry name" value="Ig-like_fold"/>
</dbReference>
<dbReference type="SUPFAM" id="SSF49785">
    <property type="entry name" value="Galactose-binding domain-like"/>
    <property type="match status" value="1"/>
</dbReference>
<dbReference type="PANTHER" id="PTHR13460:SF0">
    <property type="entry name" value="MALECTIN"/>
    <property type="match status" value="1"/>
</dbReference>
<dbReference type="InterPro" id="IPR003961">
    <property type="entry name" value="FN3_dom"/>
</dbReference>
<keyword evidence="10" id="KW-0119">Carbohydrate metabolism</keyword>
<evidence type="ECO:0000256" key="8">
    <source>
        <dbReference type="ARBA" id="ARBA00023157"/>
    </source>
</evidence>
<evidence type="ECO:0000256" key="5">
    <source>
        <dbReference type="ARBA" id="ARBA00022824"/>
    </source>
</evidence>
<dbReference type="Pfam" id="PF13385">
    <property type="entry name" value="Laminin_G_3"/>
    <property type="match status" value="1"/>
</dbReference>
<accession>A0A7W7ZQF0</accession>
<protein>
    <recommendedName>
        <fullName evidence="16">Staphylococcus aureus surface protein A</fullName>
    </recommendedName>
</protein>
<dbReference type="InterPro" id="IPR000421">
    <property type="entry name" value="FA58C"/>
</dbReference>
<keyword evidence="3" id="KW-0812">Transmembrane</keyword>
<evidence type="ECO:0000256" key="9">
    <source>
        <dbReference type="ARBA" id="ARBA00023180"/>
    </source>
</evidence>
<proteinExistence type="inferred from homology"/>
<dbReference type="SUPFAM" id="SSF50998">
    <property type="entry name" value="Quinoprotein alcohol dehydrogenase-like"/>
    <property type="match status" value="1"/>
</dbReference>
<feature type="domain" description="Fibronectin type-III" evidence="13">
    <location>
        <begin position="671"/>
        <end position="778"/>
    </location>
</feature>